<evidence type="ECO:0000256" key="6">
    <source>
        <dbReference type="ARBA" id="ARBA00022679"/>
    </source>
</evidence>
<evidence type="ECO:0000256" key="2">
    <source>
        <dbReference type="ARBA" id="ARBA00005684"/>
    </source>
</evidence>
<dbReference type="Gene3D" id="3.20.20.80">
    <property type="entry name" value="Glycosidases"/>
    <property type="match status" value="1"/>
</dbReference>
<evidence type="ECO:0000313" key="12">
    <source>
        <dbReference type="Proteomes" id="UP000546464"/>
    </source>
</evidence>
<dbReference type="AlphaFoldDB" id="A0A842HC40"/>
<evidence type="ECO:0000256" key="10">
    <source>
        <dbReference type="RuleBase" id="RU361207"/>
    </source>
</evidence>
<dbReference type="EMBL" id="JACHVB010000020">
    <property type="protein sequence ID" value="MBC2594033.1"/>
    <property type="molecule type" value="Genomic_DNA"/>
</dbReference>
<dbReference type="InterPro" id="IPR003385">
    <property type="entry name" value="Glyco_hydro_77"/>
</dbReference>
<protein>
    <recommendedName>
        <fullName evidence="4 10">4-alpha-glucanotransferase</fullName>
        <ecNumber evidence="3 10">2.4.1.25</ecNumber>
    </recommendedName>
    <alternativeName>
        <fullName evidence="8 10">Amylomaltase</fullName>
    </alternativeName>
    <alternativeName>
        <fullName evidence="9 10">Disproportionating enzyme</fullName>
    </alternativeName>
</protein>
<gene>
    <name evidence="11" type="primary">malQ</name>
    <name evidence="11" type="ORF">H5P28_07135</name>
</gene>
<evidence type="ECO:0000256" key="8">
    <source>
        <dbReference type="ARBA" id="ARBA00031423"/>
    </source>
</evidence>
<comment type="catalytic activity">
    <reaction evidence="1 10">
        <text>Transfers a segment of a (1-&gt;4)-alpha-D-glucan to a new position in an acceptor, which may be glucose or a (1-&gt;4)-alpha-D-glucan.</text>
        <dbReference type="EC" id="2.4.1.25"/>
    </reaction>
</comment>
<dbReference type="PANTHER" id="PTHR32438:SF5">
    <property type="entry name" value="4-ALPHA-GLUCANOTRANSFERASE DPE1, CHLOROPLASTIC_AMYLOPLASTIC"/>
    <property type="match status" value="1"/>
</dbReference>
<evidence type="ECO:0000256" key="4">
    <source>
        <dbReference type="ARBA" id="ARBA00020295"/>
    </source>
</evidence>
<name>A0A842HC40_9BACT</name>
<keyword evidence="5 10" id="KW-0328">Glycosyltransferase</keyword>
<proteinExistence type="inferred from homology"/>
<dbReference type="NCBIfam" id="TIGR00217">
    <property type="entry name" value="malQ"/>
    <property type="match status" value="1"/>
</dbReference>
<evidence type="ECO:0000256" key="1">
    <source>
        <dbReference type="ARBA" id="ARBA00000439"/>
    </source>
</evidence>
<evidence type="ECO:0000256" key="3">
    <source>
        <dbReference type="ARBA" id="ARBA00012560"/>
    </source>
</evidence>
<dbReference type="Proteomes" id="UP000546464">
    <property type="component" value="Unassembled WGS sequence"/>
</dbReference>
<dbReference type="SUPFAM" id="SSF51445">
    <property type="entry name" value="(Trans)glycosidases"/>
    <property type="match status" value="1"/>
</dbReference>
<accession>A0A842HC40</accession>
<evidence type="ECO:0000256" key="9">
    <source>
        <dbReference type="ARBA" id="ARBA00031501"/>
    </source>
</evidence>
<organism evidence="11 12">
    <name type="scientific">Ruficoccus amylovorans</name>
    <dbReference type="NCBI Taxonomy" id="1804625"/>
    <lineage>
        <taxon>Bacteria</taxon>
        <taxon>Pseudomonadati</taxon>
        <taxon>Verrucomicrobiota</taxon>
        <taxon>Opitutia</taxon>
        <taxon>Puniceicoccales</taxon>
        <taxon>Cerasicoccaceae</taxon>
        <taxon>Ruficoccus</taxon>
    </lineage>
</organism>
<dbReference type="RefSeq" id="WP_185675016.1">
    <property type="nucleotide sequence ID" value="NZ_JACHVB010000020.1"/>
</dbReference>
<dbReference type="PANTHER" id="PTHR32438">
    <property type="entry name" value="4-ALPHA-GLUCANOTRANSFERASE DPE1, CHLOROPLASTIC/AMYLOPLASTIC"/>
    <property type="match status" value="1"/>
</dbReference>
<dbReference type="Pfam" id="PF02446">
    <property type="entry name" value="Glyco_hydro_77"/>
    <property type="match status" value="1"/>
</dbReference>
<reference evidence="11 12" key="1">
    <citation type="submission" date="2020-07" db="EMBL/GenBank/DDBJ databases">
        <authorList>
            <person name="Feng X."/>
        </authorList>
    </citation>
    <scope>NUCLEOTIDE SEQUENCE [LARGE SCALE GENOMIC DNA]</scope>
    <source>
        <strain evidence="11 12">JCM31066</strain>
    </source>
</reference>
<dbReference type="GO" id="GO:0005975">
    <property type="term" value="P:carbohydrate metabolic process"/>
    <property type="evidence" value="ECO:0007669"/>
    <property type="project" value="InterPro"/>
</dbReference>
<dbReference type="GO" id="GO:0004134">
    <property type="term" value="F:4-alpha-glucanotransferase activity"/>
    <property type="evidence" value="ECO:0007669"/>
    <property type="project" value="UniProtKB-EC"/>
</dbReference>
<comment type="caution">
    <text evidence="11">The sequence shown here is derived from an EMBL/GenBank/DDBJ whole genome shotgun (WGS) entry which is preliminary data.</text>
</comment>
<dbReference type="InterPro" id="IPR017853">
    <property type="entry name" value="GH"/>
</dbReference>
<dbReference type="EC" id="2.4.1.25" evidence="3 10"/>
<keyword evidence="12" id="KW-1185">Reference proteome</keyword>
<evidence type="ECO:0000313" key="11">
    <source>
        <dbReference type="EMBL" id="MBC2594033.1"/>
    </source>
</evidence>
<keyword evidence="7 10" id="KW-0119">Carbohydrate metabolism</keyword>
<evidence type="ECO:0000256" key="5">
    <source>
        <dbReference type="ARBA" id="ARBA00022676"/>
    </source>
</evidence>
<evidence type="ECO:0000256" key="7">
    <source>
        <dbReference type="ARBA" id="ARBA00023277"/>
    </source>
</evidence>
<dbReference type="NCBIfam" id="NF011080">
    <property type="entry name" value="PRK14508.1-3"/>
    <property type="match status" value="1"/>
</dbReference>
<sequence>MDSPLFPWLEKRHAGVLLHPTSLPGDLGIGQLGREARRLVDFLAAAGIRYWQLCPMGPTGYGDSPYQCFSSHAGNPYLIDLQALVGFGLLKDSELKPLRQLPHEYVDYGSLYQRFWPILELACQRYGAKPEGLSGYGSYVEFCEKEADWLTPYAAFTACKAHFKGKPWFEWPKKLCTYRGFQKSDLAQALDSQMDAVRFTQYLFFAQWRQLRAYAAEKGVGIIGDVPIFVALDSADVWTRPELFQLGKDGQPTAVAGVPPDYFSPLGQLWGNPLFDWEQHKKDGYAWWIQRLEANFRLYDVVRLDHFRGFESYWSIPAGAKDARGGKWEAGPGLDFFRAVQKAIPEAKLIAEDLGDITPEVRAMHTATGLPGMAILQFAFGSGPENLYLPHNLSRNSATYPGVHDNDTTLGWYRSADGATQDHFRRYFGVDGSVPQWDCVRAAYRSVSRLAVIPMQDLMNLGSEARLNRPGEAAGNWQWRYHAEQLDTLWRGSATYLRGLAELYGRLEPEDTSSK</sequence>
<comment type="similarity">
    <text evidence="2 10">Belongs to the disproportionating enzyme family.</text>
</comment>
<keyword evidence="6 10" id="KW-0808">Transferase</keyword>